<keyword evidence="3" id="KW-0472">Membrane</keyword>
<evidence type="ECO:0000256" key="2">
    <source>
        <dbReference type="PROSITE-ProRule" id="PRU00284"/>
    </source>
</evidence>
<evidence type="ECO:0000256" key="1">
    <source>
        <dbReference type="ARBA" id="ARBA00023224"/>
    </source>
</evidence>
<dbReference type="PANTHER" id="PTHR32089:SF112">
    <property type="entry name" value="LYSOZYME-LIKE PROTEIN-RELATED"/>
    <property type="match status" value="1"/>
</dbReference>
<keyword evidence="3" id="KW-1133">Transmembrane helix</keyword>
<organism evidence="5 6">
    <name type="scientific">Sporosarcina psychrophila</name>
    <name type="common">Bacillus psychrophilus</name>
    <dbReference type="NCBI Taxonomy" id="1476"/>
    <lineage>
        <taxon>Bacteria</taxon>
        <taxon>Bacillati</taxon>
        <taxon>Bacillota</taxon>
        <taxon>Bacilli</taxon>
        <taxon>Bacillales</taxon>
        <taxon>Caryophanaceae</taxon>
        <taxon>Sporosarcina</taxon>
    </lineage>
</organism>
<protein>
    <submittedName>
        <fullName evidence="5">Methyl-accepting chemotaxis protein</fullName>
    </submittedName>
</protein>
<sequence>PFSLLMIHAVFLLMTSTVVIVQIIVRDKHFSKLKEEKDHADIIKEMMRNITATSDEVLKNVENLEIGSKESENSTHVTAAATQNMVEAAHDLLKYATRSRQMLGDVLADSTSIIQQLDVSKESSRNATREALEGKMGMKETVEQMSVISTSTEQMGQVVERLEDRTKEIETTLHLMTEIAQQTNLLALNAAIEAARAGEAGKGFAIVADEVRKLADLSSQHANQIGRVVKDLTADTVDVGNEMRHTREMTEMGIQKVKNSDIIFSNIVERVGEVHGLLDGSYTMAENIEVNVNDVNTFIGEMSIVTESYRGNAENISAASEEQLATAVDFKNITLELRNITENLNQQIASIQIS</sequence>
<dbReference type="InterPro" id="IPR004089">
    <property type="entry name" value="MCPsignal_dom"/>
</dbReference>
<dbReference type="AlphaFoldDB" id="A0A921FWG3"/>
<dbReference type="Pfam" id="PF00015">
    <property type="entry name" value="MCPsignal"/>
    <property type="match status" value="1"/>
</dbReference>
<name>A0A921FWG3_SPOPS</name>
<evidence type="ECO:0000313" key="5">
    <source>
        <dbReference type="EMBL" id="HJF31023.1"/>
    </source>
</evidence>
<evidence type="ECO:0000313" key="6">
    <source>
        <dbReference type="Proteomes" id="UP000698173"/>
    </source>
</evidence>
<keyword evidence="1 2" id="KW-0807">Transducer</keyword>
<reference evidence="5" key="1">
    <citation type="journal article" date="2021" name="PeerJ">
        <title>Extensive microbial diversity within the chicken gut microbiome revealed by metagenomics and culture.</title>
        <authorList>
            <person name="Gilroy R."/>
            <person name="Ravi A."/>
            <person name="Getino M."/>
            <person name="Pursley I."/>
            <person name="Horton D.L."/>
            <person name="Alikhan N.F."/>
            <person name="Baker D."/>
            <person name="Gharbi K."/>
            <person name="Hall N."/>
            <person name="Watson M."/>
            <person name="Adriaenssens E.M."/>
            <person name="Foster-Nyarko E."/>
            <person name="Jarju S."/>
            <person name="Secka A."/>
            <person name="Antonio M."/>
            <person name="Oren A."/>
            <person name="Chaudhuri R.R."/>
            <person name="La Ragione R."/>
            <person name="Hildebrand F."/>
            <person name="Pallen M.J."/>
        </authorList>
    </citation>
    <scope>NUCLEOTIDE SEQUENCE</scope>
    <source>
        <strain evidence="5">CHK171-7178</strain>
    </source>
</reference>
<dbReference type="PANTHER" id="PTHR32089">
    <property type="entry name" value="METHYL-ACCEPTING CHEMOTAXIS PROTEIN MCPB"/>
    <property type="match status" value="1"/>
</dbReference>
<dbReference type="Proteomes" id="UP000698173">
    <property type="component" value="Unassembled WGS sequence"/>
</dbReference>
<dbReference type="Gene3D" id="1.10.287.950">
    <property type="entry name" value="Methyl-accepting chemotaxis protein"/>
    <property type="match status" value="1"/>
</dbReference>
<feature type="transmembrane region" description="Helical" evidence="3">
    <location>
        <begin position="6"/>
        <end position="25"/>
    </location>
</feature>
<dbReference type="GO" id="GO:0007165">
    <property type="term" value="P:signal transduction"/>
    <property type="evidence" value="ECO:0007669"/>
    <property type="project" value="UniProtKB-KW"/>
</dbReference>
<dbReference type="SMART" id="SM00283">
    <property type="entry name" value="MA"/>
    <property type="match status" value="1"/>
</dbReference>
<dbReference type="EMBL" id="DYWT01000075">
    <property type="protein sequence ID" value="HJF31023.1"/>
    <property type="molecule type" value="Genomic_DNA"/>
</dbReference>
<comment type="caution">
    <text evidence="5">The sequence shown here is derived from an EMBL/GenBank/DDBJ whole genome shotgun (WGS) entry which is preliminary data.</text>
</comment>
<dbReference type="PROSITE" id="PS50111">
    <property type="entry name" value="CHEMOTAXIS_TRANSDUC_2"/>
    <property type="match status" value="1"/>
</dbReference>
<proteinExistence type="predicted"/>
<feature type="domain" description="Methyl-accepting transducer" evidence="4">
    <location>
        <begin position="67"/>
        <end position="317"/>
    </location>
</feature>
<dbReference type="GO" id="GO:0016020">
    <property type="term" value="C:membrane"/>
    <property type="evidence" value="ECO:0007669"/>
    <property type="project" value="InterPro"/>
</dbReference>
<feature type="non-terminal residue" evidence="5">
    <location>
        <position position="1"/>
    </location>
</feature>
<gene>
    <name evidence="5" type="ORF">K8V56_04485</name>
</gene>
<evidence type="ECO:0000256" key="3">
    <source>
        <dbReference type="SAM" id="Phobius"/>
    </source>
</evidence>
<keyword evidence="3" id="KW-0812">Transmembrane</keyword>
<reference evidence="5" key="2">
    <citation type="submission" date="2021-09" db="EMBL/GenBank/DDBJ databases">
        <authorList>
            <person name="Gilroy R."/>
        </authorList>
    </citation>
    <scope>NUCLEOTIDE SEQUENCE</scope>
    <source>
        <strain evidence="5">CHK171-7178</strain>
    </source>
</reference>
<dbReference type="SUPFAM" id="SSF58104">
    <property type="entry name" value="Methyl-accepting chemotaxis protein (MCP) signaling domain"/>
    <property type="match status" value="1"/>
</dbReference>
<accession>A0A921FWG3</accession>
<evidence type="ECO:0000259" key="4">
    <source>
        <dbReference type="PROSITE" id="PS50111"/>
    </source>
</evidence>